<feature type="modified residue" description="4-aspartylphosphate" evidence="3">
    <location>
        <position position="63"/>
    </location>
</feature>
<dbReference type="CDD" id="cd00077">
    <property type="entry name" value="HDc"/>
    <property type="match status" value="1"/>
</dbReference>
<dbReference type="SMART" id="SM00471">
    <property type="entry name" value="HDc"/>
    <property type="match status" value="1"/>
</dbReference>
<dbReference type="Proteomes" id="UP000824093">
    <property type="component" value="Unassembled WGS sequence"/>
</dbReference>
<dbReference type="SUPFAM" id="SSF109604">
    <property type="entry name" value="HD-domain/PDEase-like"/>
    <property type="match status" value="1"/>
</dbReference>
<dbReference type="InterPro" id="IPR037522">
    <property type="entry name" value="HD_GYP_dom"/>
</dbReference>
<dbReference type="Pfam" id="PF13487">
    <property type="entry name" value="HD_5"/>
    <property type="match status" value="1"/>
</dbReference>
<dbReference type="InterPro" id="IPR001789">
    <property type="entry name" value="Sig_transdc_resp-reg_receiver"/>
</dbReference>
<feature type="coiled-coil region" evidence="4">
    <location>
        <begin position="135"/>
        <end position="162"/>
    </location>
</feature>
<dbReference type="Pfam" id="PF00072">
    <property type="entry name" value="Response_reg"/>
    <property type="match status" value="1"/>
</dbReference>
<gene>
    <name evidence="8" type="ORF">IAB70_04900</name>
</gene>
<dbReference type="Gene3D" id="1.10.3210.10">
    <property type="entry name" value="Hypothetical protein af1432"/>
    <property type="match status" value="1"/>
</dbReference>
<reference evidence="8" key="1">
    <citation type="submission" date="2020-10" db="EMBL/GenBank/DDBJ databases">
        <authorList>
            <person name="Gilroy R."/>
        </authorList>
    </citation>
    <scope>NUCLEOTIDE SEQUENCE</scope>
    <source>
        <strain evidence="8">CHK195-15760</strain>
    </source>
</reference>
<dbReference type="PROSITE" id="PS51831">
    <property type="entry name" value="HD"/>
    <property type="match status" value="1"/>
</dbReference>
<evidence type="ECO:0000313" key="8">
    <source>
        <dbReference type="EMBL" id="HIU51939.1"/>
    </source>
</evidence>
<dbReference type="CDD" id="cd00156">
    <property type="entry name" value="REC"/>
    <property type="match status" value="1"/>
</dbReference>
<evidence type="ECO:0000313" key="9">
    <source>
        <dbReference type="Proteomes" id="UP000824093"/>
    </source>
</evidence>
<dbReference type="PANTHER" id="PTHR45228">
    <property type="entry name" value="CYCLIC DI-GMP PHOSPHODIESTERASE TM_0186-RELATED"/>
    <property type="match status" value="1"/>
</dbReference>
<dbReference type="Gene3D" id="3.40.50.2300">
    <property type="match status" value="1"/>
</dbReference>
<comment type="function">
    <text evidence="2">May play the central regulatory role in sporulation. It may be an element of the effector pathway responsible for the activation of sporulation genes in response to nutritional stress. Spo0A may act in concert with spo0H (a sigma factor) to control the expression of some genes that are critical to the sporulation process.</text>
</comment>
<organism evidence="8 9">
    <name type="scientific">Candidatus Merdicola faecigallinarum</name>
    <dbReference type="NCBI Taxonomy" id="2840862"/>
    <lineage>
        <taxon>Bacteria</taxon>
        <taxon>Bacillati</taxon>
        <taxon>Bacillota</taxon>
        <taxon>Clostridia</taxon>
        <taxon>Candidatus Merdicola</taxon>
    </lineage>
</organism>
<proteinExistence type="predicted"/>
<accession>A0A9D1M1M4</accession>
<sequence>MRKHMHESITSNYKILAVDDEEGIVDSLSIFMKRSGYNFTGITDPIQAIERLKVEHFDLLILDFIMTPIHGDKVVEEIRKFNKDLYILLLTGHKDLAPPLETIKRLDIQGYCEKGDKFDQLLLLIESGIKSIEQMQTIKRINQELSDANDKLEQAYMESIETLRYTVEAKDPYTKGHSDRVAEYSVLIGKSLNLSEEELKNLKIGGLFHDIGKIGVPDSILLKESRLDDEEYSQIKNHPLIGVHILSNATIFQDIIPIVKHHHERFDGKGYPSQLSGKDIPYLARIVSIADSFDAMTSKRSYRNALPLEVVKNEFLKNIGTQFDPEIGMVFLDLLDHHYDEILNIQNQY</sequence>
<dbReference type="PROSITE" id="PS50110">
    <property type="entry name" value="RESPONSE_REGULATORY"/>
    <property type="match status" value="1"/>
</dbReference>
<reference evidence="8" key="2">
    <citation type="journal article" date="2021" name="PeerJ">
        <title>Extensive microbial diversity within the chicken gut microbiome revealed by metagenomics and culture.</title>
        <authorList>
            <person name="Gilroy R."/>
            <person name="Ravi A."/>
            <person name="Getino M."/>
            <person name="Pursley I."/>
            <person name="Horton D.L."/>
            <person name="Alikhan N.F."/>
            <person name="Baker D."/>
            <person name="Gharbi K."/>
            <person name="Hall N."/>
            <person name="Watson M."/>
            <person name="Adriaenssens E.M."/>
            <person name="Foster-Nyarko E."/>
            <person name="Jarju S."/>
            <person name="Secka A."/>
            <person name="Antonio M."/>
            <person name="Oren A."/>
            <person name="Chaudhuri R.R."/>
            <person name="La Ragione R."/>
            <person name="Hildebrand F."/>
            <person name="Pallen M.J."/>
        </authorList>
    </citation>
    <scope>NUCLEOTIDE SEQUENCE</scope>
    <source>
        <strain evidence="8">CHK195-15760</strain>
    </source>
</reference>
<feature type="domain" description="HD" evidence="6">
    <location>
        <begin position="174"/>
        <end position="296"/>
    </location>
</feature>
<evidence type="ECO:0000256" key="3">
    <source>
        <dbReference type="PROSITE-ProRule" id="PRU00169"/>
    </source>
</evidence>
<dbReference type="InterPro" id="IPR006674">
    <property type="entry name" value="HD_domain"/>
</dbReference>
<keyword evidence="4" id="KW-0175">Coiled coil</keyword>
<dbReference type="SUPFAM" id="SSF52172">
    <property type="entry name" value="CheY-like"/>
    <property type="match status" value="1"/>
</dbReference>
<dbReference type="InterPro" id="IPR011006">
    <property type="entry name" value="CheY-like_superfamily"/>
</dbReference>
<dbReference type="PROSITE" id="PS51832">
    <property type="entry name" value="HD_GYP"/>
    <property type="match status" value="1"/>
</dbReference>
<evidence type="ECO:0000256" key="4">
    <source>
        <dbReference type="SAM" id="Coils"/>
    </source>
</evidence>
<dbReference type="SMART" id="SM00448">
    <property type="entry name" value="REC"/>
    <property type="match status" value="1"/>
</dbReference>
<dbReference type="PANTHER" id="PTHR45228:SF4">
    <property type="entry name" value="LIPOPROTEIN"/>
    <property type="match status" value="1"/>
</dbReference>
<feature type="domain" description="HD-GYP" evidence="7">
    <location>
        <begin position="152"/>
        <end position="347"/>
    </location>
</feature>
<comment type="caution">
    <text evidence="8">The sequence shown here is derived from an EMBL/GenBank/DDBJ whole genome shotgun (WGS) entry which is preliminary data.</text>
</comment>
<name>A0A9D1M1M4_9FIRM</name>
<dbReference type="InterPro" id="IPR052020">
    <property type="entry name" value="Cyclic_di-GMP/3'3'-cGAMP_PDE"/>
</dbReference>
<dbReference type="InterPro" id="IPR003607">
    <property type="entry name" value="HD/PDEase_dom"/>
</dbReference>
<dbReference type="AlphaFoldDB" id="A0A9D1M1M4"/>
<dbReference type="GO" id="GO:0000160">
    <property type="term" value="P:phosphorelay signal transduction system"/>
    <property type="evidence" value="ECO:0007669"/>
    <property type="project" value="InterPro"/>
</dbReference>
<protein>
    <recommendedName>
        <fullName evidence="1">Stage 0 sporulation protein A homolog</fullName>
    </recommendedName>
</protein>
<evidence type="ECO:0000256" key="2">
    <source>
        <dbReference type="ARBA" id="ARBA00024867"/>
    </source>
</evidence>
<evidence type="ECO:0000259" key="6">
    <source>
        <dbReference type="PROSITE" id="PS51831"/>
    </source>
</evidence>
<keyword evidence="3" id="KW-0597">Phosphoprotein</keyword>
<evidence type="ECO:0000256" key="1">
    <source>
        <dbReference type="ARBA" id="ARBA00018672"/>
    </source>
</evidence>
<feature type="domain" description="Response regulatory" evidence="5">
    <location>
        <begin position="14"/>
        <end position="129"/>
    </location>
</feature>
<dbReference type="EMBL" id="DVNH01000034">
    <property type="protein sequence ID" value="HIU51939.1"/>
    <property type="molecule type" value="Genomic_DNA"/>
</dbReference>
<evidence type="ECO:0000259" key="7">
    <source>
        <dbReference type="PROSITE" id="PS51832"/>
    </source>
</evidence>
<evidence type="ECO:0000259" key="5">
    <source>
        <dbReference type="PROSITE" id="PS50110"/>
    </source>
</evidence>